<dbReference type="Proteomes" id="UP001500253">
    <property type="component" value="Unassembled WGS sequence"/>
</dbReference>
<comment type="caution">
    <text evidence="2">The sequence shown here is derived from an EMBL/GenBank/DDBJ whole genome shotgun (WGS) entry which is preliminary data.</text>
</comment>
<dbReference type="EMBL" id="BAAASD010000012">
    <property type="protein sequence ID" value="GAA2345857.1"/>
    <property type="molecule type" value="Genomic_DNA"/>
</dbReference>
<feature type="region of interest" description="Disordered" evidence="1">
    <location>
        <begin position="1"/>
        <end position="45"/>
    </location>
</feature>
<name>A0ABP5T949_9ACTN</name>
<keyword evidence="3" id="KW-1185">Reference proteome</keyword>
<evidence type="ECO:0000313" key="2">
    <source>
        <dbReference type="EMBL" id="GAA2345857.1"/>
    </source>
</evidence>
<protein>
    <submittedName>
        <fullName evidence="2">Uncharacterized protein</fullName>
    </submittedName>
</protein>
<sequence>MPRYGTNLALVGGNVTPDSLQSTDHDPHGPDGGCRPGGHGDPDERVPLEYCARVWEDFLRTLNRIETDFGRRRGTTEPGVRA</sequence>
<evidence type="ECO:0000313" key="3">
    <source>
        <dbReference type="Proteomes" id="UP001500253"/>
    </source>
</evidence>
<reference evidence="3" key="1">
    <citation type="journal article" date="2019" name="Int. J. Syst. Evol. Microbiol.">
        <title>The Global Catalogue of Microorganisms (GCM) 10K type strain sequencing project: providing services to taxonomists for standard genome sequencing and annotation.</title>
        <authorList>
            <consortium name="The Broad Institute Genomics Platform"/>
            <consortium name="The Broad Institute Genome Sequencing Center for Infectious Disease"/>
            <person name="Wu L."/>
            <person name="Ma J."/>
        </authorList>
    </citation>
    <scope>NUCLEOTIDE SEQUENCE [LARGE SCALE GENOMIC DNA]</scope>
    <source>
        <strain evidence="3">JCM 4316</strain>
    </source>
</reference>
<proteinExistence type="predicted"/>
<evidence type="ECO:0000256" key="1">
    <source>
        <dbReference type="SAM" id="MobiDB-lite"/>
    </source>
</evidence>
<gene>
    <name evidence="2" type="ORF">GCM10010246_34940</name>
</gene>
<organism evidence="2 3">
    <name type="scientific">Streptomyces cuspidosporus</name>
    <dbReference type="NCBI Taxonomy" id="66882"/>
    <lineage>
        <taxon>Bacteria</taxon>
        <taxon>Bacillati</taxon>
        <taxon>Actinomycetota</taxon>
        <taxon>Actinomycetes</taxon>
        <taxon>Kitasatosporales</taxon>
        <taxon>Streptomycetaceae</taxon>
        <taxon>Streptomyces</taxon>
    </lineage>
</organism>
<accession>A0ABP5T949</accession>